<dbReference type="EMBL" id="JABCRI010000006">
    <property type="protein sequence ID" value="KAF8405552.1"/>
    <property type="molecule type" value="Genomic_DNA"/>
</dbReference>
<feature type="region of interest" description="Disordered" evidence="1">
    <location>
        <begin position="149"/>
        <end position="222"/>
    </location>
</feature>
<evidence type="ECO:0008006" key="6">
    <source>
        <dbReference type="Google" id="ProtNLM"/>
    </source>
</evidence>
<evidence type="ECO:0000313" key="4">
    <source>
        <dbReference type="EMBL" id="KAF8405552.1"/>
    </source>
</evidence>
<gene>
    <name evidence="4" type="ORF">HHK36_010459</name>
</gene>
<evidence type="ECO:0000313" key="5">
    <source>
        <dbReference type="Proteomes" id="UP000655225"/>
    </source>
</evidence>
<feature type="compositionally biased region" description="Low complexity" evidence="1">
    <location>
        <begin position="356"/>
        <end position="373"/>
    </location>
</feature>
<evidence type="ECO:0000259" key="2">
    <source>
        <dbReference type="Pfam" id="PF14309"/>
    </source>
</evidence>
<dbReference type="Pfam" id="PF14383">
    <property type="entry name" value="VARLMGL"/>
    <property type="match status" value="1"/>
</dbReference>
<proteinExistence type="predicted"/>
<dbReference type="Proteomes" id="UP000655225">
    <property type="component" value="Unassembled WGS sequence"/>
</dbReference>
<feature type="compositionally biased region" description="Polar residues" evidence="1">
    <location>
        <begin position="296"/>
        <end position="330"/>
    </location>
</feature>
<reference evidence="4 5" key="1">
    <citation type="submission" date="2020-04" db="EMBL/GenBank/DDBJ databases">
        <title>Plant Genome Project.</title>
        <authorList>
            <person name="Zhang R.-G."/>
        </authorList>
    </citation>
    <scope>NUCLEOTIDE SEQUENCE [LARGE SCALE GENOMIC DNA]</scope>
    <source>
        <strain evidence="4">YNK0</strain>
        <tissue evidence="4">Leaf</tissue>
    </source>
</reference>
<feature type="compositionally biased region" description="Basic and acidic residues" evidence="1">
    <location>
        <begin position="270"/>
        <end position="284"/>
    </location>
</feature>
<feature type="region of interest" description="Disordered" evidence="1">
    <location>
        <begin position="495"/>
        <end position="522"/>
    </location>
</feature>
<organism evidence="4 5">
    <name type="scientific">Tetracentron sinense</name>
    <name type="common">Spur-leaf</name>
    <dbReference type="NCBI Taxonomy" id="13715"/>
    <lineage>
        <taxon>Eukaryota</taxon>
        <taxon>Viridiplantae</taxon>
        <taxon>Streptophyta</taxon>
        <taxon>Embryophyta</taxon>
        <taxon>Tracheophyta</taxon>
        <taxon>Spermatophyta</taxon>
        <taxon>Magnoliopsida</taxon>
        <taxon>Trochodendrales</taxon>
        <taxon>Trochodendraceae</taxon>
        <taxon>Tetracentron</taxon>
    </lineage>
</organism>
<dbReference type="Pfam" id="PF14309">
    <property type="entry name" value="DUF4378"/>
    <property type="match status" value="1"/>
</dbReference>
<feature type="compositionally biased region" description="Basic and acidic residues" evidence="1">
    <location>
        <begin position="185"/>
        <end position="200"/>
    </location>
</feature>
<evidence type="ECO:0000256" key="1">
    <source>
        <dbReference type="SAM" id="MobiDB-lite"/>
    </source>
</evidence>
<dbReference type="AlphaFoldDB" id="A0A834ZEX4"/>
<evidence type="ECO:0000259" key="3">
    <source>
        <dbReference type="Pfam" id="PF14383"/>
    </source>
</evidence>
<dbReference type="InterPro" id="IPR025486">
    <property type="entry name" value="DUF4378"/>
</dbReference>
<keyword evidence="5" id="KW-1185">Reference proteome</keyword>
<sequence>MGTTECFWENPLDIGGILHLFDFNQASMSQKMLTHKRHVDGLEAPRNSLELPIEISLSYIYKSADSFMRQRHTRKGVGSIIYGGNLQLMYSYQVKQNSSKNNCYPSETSMKKLIDEEISKRPDARYNVPSVVARLMGVDTLPLNTKLAIPTGEKKNENAGNNFPRKEQAEKGSIGRSPLGSKPFKQIELDLLPHSKERNTDPSSSSLKFGKPRPREHPQEEQLQKFKKEFEAWQAARVWEHSRVVELGNIPRQWLAQENLNKEKMALYDSRRTTSSEKPIELKGHTSSPTLKARSQESGGSQQPGYKTKMSQANQKESSPSRNRSITSEFEQVPSMICDQKHGKSSMPTRIVILKPGPSRSGGSEESWTSSSEIVEEEGSIEDFLEEVKERLRCEMQGKSVKRETVVRGGLVNPCNEKSSDPKQIAQHIAKHVRESVTRDLGMNLLRSESTRSYRSEIQVNGPGSPEFINRDTRKFLSERLRNVLKRETHMDAPTMVSGSSRASMLDNEGGRVGPTGDVLKTGNRTSYWENVKDVTEMQTRSFRHGPDNDEILYKGEVSPRNLIRSLSAPVSGTSFGKLLLEDRHILTGAHIRRKHEATENVSVEVSKTRKERFSFRGKVSNFRYSFTLRGKLFGRKIQSVEELGSNKFDSVKDIMSGPTVVMNFGNTHENSTEVPPSPASVCSSAHEEFCRPADHSSPISTLDAPLIEDHTTPHVFREISSNLHELRRQLNQLEFNGSEDMGTEEEEQSEAEMIELVGQEETFIRDLLIASGLYNGTSDRFFSSWDSLAKPISNWVFEEVEESYRKKAKENEGAAMDHSESKVDHKALFGLLNEALSSILGPPMTISRFKRKILGPTLLPPPSGKKLLDAVWQMIRVFVYPPMDGSCYSLDSILARDLGTIHWPGMMHNDADMVGRELEFMILGELIEESVKDMRL</sequence>
<feature type="region of interest" description="Disordered" evidence="1">
    <location>
        <begin position="270"/>
        <end position="375"/>
    </location>
</feature>
<protein>
    <recommendedName>
        <fullName evidence="6">DUF4378 domain-containing protein</fullName>
    </recommendedName>
</protein>
<accession>A0A834ZEX4</accession>
<feature type="domain" description="DUF4378" evidence="2">
    <location>
        <begin position="762"/>
        <end position="930"/>
    </location>
</feature>
<comment type="caution">
    <text evidence="4">The sequence shown here is derived from an EMBL/GenBank/DDBJ whole genome shotgun (WGS) entry which is preliminary data.</text>
</comment>
<feature type="domain" description="DUF3741" evidence="3">
    <location>
        <begin position="129"/>
        <end position="144"/>
    </location>
</feature>
<name>A0A834ZEX4_TETSI</name>
<dbReference type="OrthoDB" id="446244at2759"/>
<dbReference type="InterPro" id="IPR032795">
    <property type="entry name" value="DUF3741-assoc"/>
</dbReference>
<dbReference type="OMA" id="HWRRSKE"/>
<feature type="compositionally biased region" description="Basic and acidic residues" evidence="1">
    <location>
        <begin position="213"/>
        <end position="222"/>
    </location>
</feature>
<dbReference type="PANTHER" id="PTHR40836:SF4">
    <property type="entry name" value="RB1-INDUCIBLE COILED-COIL PROTEIN"/>
    <property type="match status" value="1"/>
</dbReference>
<dbReference type="PANTHER" id="PTHR40836">
    <property type="entry name" value="RB1-INDUCIBLE COILED-COIL PROTEIN"/>
    <property type="match status" value="1"/>
</dbReference>